<gene>
    <name evidence="1" type="ORF">CPSG_06307</name>
</gene>
<dbReference type="AlphaFoldDB" id="E9D905"/>
<keyword evidence="2" id="KW-1185">Reference proteome</keyword>
<sequence length="77" mass="8778">MTACYCGRPGADQQADSIRSLLFCHDDGHIRVDRRVYIWHSLLEGDGPMMEAARSSPLKRRLREIHRGQFGCVTGYL</sequence>
<reference evidence="2" key="1">
    <citation type="journal article" date="2010" name="Genome Res.">
        <title>Population genomic sequencing of Coccidioides fungi reveals recent hybridization and transposon control.</title>
        <authorList>
            <person name="Neafsey D.E."/>
            <person name="Barker B.M."/>
            <person name="Sharpton T.J."/>
            <person name="Stajich J.E."/>
            <person name="Park D.J."/>
            <person name="Whiston E."/>
            <person name="Hung C.-Y."/>
            <person name="McMahan C."/>
            <person name="White J."/>
            <person name="Sykes S."/>
            <person name="Heiman D."/>
            <person name="Young S."/>
            <person name="Zeng Q."/>
            <person name="Abouelleil A."/>
            <person name="Aftuck L."/>
            <person name="Bessette D."/>
            <person name="Brown A."/>
            <person name="FitzGerald M."/>
            <person name="Lui A."/>
            <person name="Macdonald J.P."/>
            <person name="Priest M."/>
            <person name="Orbach M.J."/>
            <person name="Galgiani J.N."/>
            <person name="Kirkland T.N."/>
            <person name="Cole G.T."/>
            <person name="Birren B.W."/>
            <person name="Henn M.R."/>
            <person name="Taylor J.W."/>
            <person name="Rounsley S.D."/>
        </authorList>
    </citation>
    <scope>NUCLEOTIDE SEQUENCE [LARGE SCALE GENOMIC DNA]</scope>
    <source>
        <strain evidence="2">RMSCC 757 / Silveira</strain>
    </source>
</reference>
<evidence type="ECO:0000313" key="2">
    <source>
        <dbReference type="Proteomes" id="UP000002497"/>
    </source>
</evidence>
<dbReference type="Proteomes" id="UP000002497">
    <property type="component" value="Unassembled WGS sequence"/>
</dbReference>
<dbReference type="VEuPathDB" id="FungiDB:CPSG_06307"/>
<name>E9D905_COCPS</name>
<reference evidence="2" key="2">
    <citation type="submission" date="2010-03" db="EMBL/GenBank/DDBJ databases">
        <title>The genome sequence of Coccidioides posadasii strain Silveira.</title>
        <authorList>
            <consortium name="The Broad Institute Genome Sequencing Center for Infectious Disease"/>
            <person name="Neafsey D."/>
            <person name="Orbach M."/>
            <person name="Henn M.R."/>
            <person name="Cole G.T."/>
            <person name="Galgiani J."/>
            <person name="Gardner M.J."/>
            <person name="Kirkland T.N."/>
            <person name="Taylor J.W."/>
            <person name="Young S.K."/>
            <person name="Zeng Q."/>
            <person name="Koehrsen M."/>
            <person name="Alvarado L."/>
            <person name="Berlin A."/>
            <person name="Borenstein D."/>
            <person name="Chapman S.B."/>
            <person name="Chen Z."/>
            <person name="Engels R."/>
            <person name="Freedman E."/>
            <person name="Gellesch M."/>
            <person name="Goldberg J."/>
            <person name="Griggs A."/>
            <person name="Gujja S."/>
            <person name="Heilman E."/>
            <person name="Heiman D."/>
            <person name="Howarth C."/>
            <person name="Jen D."/>
            <person name="Larson L."/>
            <person name="Mehta T."/>
            <person name="Neiman D."/>
            <person name="Park D."/>
            <person name="Pearson M."/>
            <person name="Richards J."/>
            <person name="Roberts A."/>
            <person name="Saif S."/>
            <person name="Shea T."/>
            <person name="Shenoy N."/>
            <person name="Sisk P."/>
            <person name="Stolte C."/>
            <person name="Sykes S."/>
            <person name="Walk T."/>
            <person name="White J."/>
            <person name="Yandava C."/>
            <person name="Haas B."/>
            <person name="Nusbaum C."/>
            <person name="Birren B."/>
        </authorList>
    </citation>
    <scope>NUCLEOTIDE SEQUENCE [LARGE SCALE GENOMIC DNA]</scope>
    <source>
        <strain evidence="2">RMSCC 757 / Silveira</strain>
    </source>
</reference>
<evidence type="ECO:0000313" key="1">
    <source>
        <dbReference type="EMBL" id="EFW17039.1"/>
    </source>
</evidence>
<proteinExistence type="predicted"/>
<dbReference type="HOGENOM" id="CLU_2637894_0_0_1"/>
<organism evidence="2">
    <name type="scientific">Coccidioides posadasii (strain RMSCC 757 / Silveira)</name>
    <name type="common">Valley fever fungus</name>
    <dbReference type="NCBI Taxonomy" id="443226"/>
    <lineage>
        <taxon>Eukaryota</taxon>
        <taxon>Fungi</taxon>
        <taxon>Dikarya</taxon>
        <taxon>Ascomycota</taxon>
        <taxon>Pezizomycotina</taxon>
        <taxon>Eurotiomycetes</taxon>
        <taxon>Eurotiomycetidae</taxon>
        <taxon>Onygenales</taxon>
        <taxon>Onygenaceae</taxon>
        <taxon>Coccidioides</taxon>
    </lineage>
</organism>
<dbReference type="EMBL" id="GL636495">
    <property type="protein sequence ID" value="EFW17039.1"/>
    <property type="molecule type" value="Genomic_DNA"/>
</dbReference>
<protein>
    <submittedName>
        <fullName evidence="1">Predicted protein</fullName>
    </submittedName>
</protein>
<accession>E9D905</accession>